<evidence type="ECO:0000313" key="3">
    <source>
        <dbReference type="Proteomes" id="UP000321514"/>
    </source>
</evidence>
<evidence type="ECO:0000313" key="2">
    <source>
        <dbReference type="EMBL" id="GEN13529.1"/>
    </source>
</evidence>
<gene>
    <name evidence="2" type="ORF">MFU01_85660</name>
</gene>
<comment type="caution">
    <text evidence="2">The sequence shown here is derived from an EMBL/GenBank/DDBJ whole genome shotgun (WGS) entry which is preliminary data.</text>
</comment>
<feature type="region of interest" description="Disordered" evidence="1">
    <location>
        <begin position="19"/>
        <end position="68"/>
    </location>
</feature>
<proteinExistence type="predicted"/>
<sequence length="68" mass="7295">MQRDTASKRRHLARIVQCAQRAGSRGAGPGEHLHPSPESSQGPRGAGAAASKATDIRREAFSEEKDTR</sequence>
<dbReference type="AlphaFoldDB" id="A0A511TH87"/>
<feature type="compositionally biased region" description="Basic and acidic residues" evidence="1">
    <location>
        <begin position="54"/>
        <end position="68"/>
    </location>
</feature>
<accession>A0A511TH87</accession>
<reference evidence="2 3" key="1">
    <citation type="submission" date="2019-07" db="EMBL/GenBank/DDBJ databases">
        <title>Whole genome shotgun sequence of Myxococcus fulvus NBRC 100333.</title>
        <authorList>
            <person name="Hosoyama A."/>
            <person name="Uohara A."/>
            <person name="Ohji S."/>
            <person name="Ichikawa N."/>
        </authorList>
    </citation>
    <scope>NUCLEOTIDE SEQUENCE [LARGE SCALE GENOMIC DNA]</scope>
    <source>
        <strain evidence="2 3">NBRC 100333</strain>
    </source>
</reference>
<protein>
    <submittedName>
        <fullName evidence="2">Uncharacterized protein</fullName>
    </submittedName>
</protein>
<name>A0A511TH87_MYXFU</name>
<dbReference type="Proteomes" id="UP000321514">
    <property type="component" value="Unassembled WGS sequence"/>
</dbReference>
<organism evidence="2 3">
    <name type="scientific">Myxococcus fulvus</name>
    <dbReference type="NCBI Taxonomy" id="33"/>
    <lineage>
        <taxon>Bacteria</taxon>
        <taxon>Pseudomonadati</taxon>
        <taxon>Myxococcota</taxon>
        <taxon>Myxococcia</taxon>
        <taxon>Myxococcales</taxon>
        <taxon>Cystobacterineae</taxon>
        <taxon>Myxococcaceae</taxon>
        <taxon>Myxococcus</taxon>
    </lineage>
</organism>
<dbReference type="EMBL" id="BJXR01000085">
    <property type="protein sequence ID" value="GEN13529.1"/>
    <property type="molecule type" value="Genomic_DNA"/>
</dbReference>
<evidence type="ECO:0000256" key="1">
    <source>
        <dbReference type="SAM" id="MobiDB-lite"/>
    </source>
</evidence>